<evidence type="ECO:0000256" key="3">
    <source>
        <dbReference type="ARBA" id="ARBA00023235"/>
    </source>
</evidence>
<evidence type="ECO:0000256" key="6">
    <source>
        <dbReference type="PROSITE-ProRule" id="PRU00182"/>
    </source>
</evidence>
<dbReference type="EC" id="5.4.99.-" evidence="7"/>
<dbReference type="InterPro" id="IPR050343">
    <property type="entry name" value="RsuA_PseudoU_synthase"/>
</dbReference>
<evidence type="ECO:0000256" key="1">
    <source>
        <dbReference type="ARBA" id="ARBA00008348"/>
    </source>
</evidence>
<dbReference type="OrthoDB" id="9807213at2"/>
<dbReference type="InterPro" id="IPR020103">
    <property type="entry name" value="PsdUridine_synth_cat_dom_sf"/>
</dbReference>
<organism evidence="9 10">
    <name type="scientific">Sutterella seckii</name>
    <dbReference type="NCBI Taxonomy" id="1944635"/>
    <lineage>
        <taxon>Bacteria</taxon>
        <taxon>Pseudomonadati</taxon>
        <taxon>Pseudomonadota</taxon>
        <taxon>Betaproteobacteria</taxon>
        <taxon>Burkholderiales</taxon>
        <taxon>Sutterellaceae</taxon>
        <taxon>Sutterella</taxon>
    </lineage>
</organism>
<evidence type="ECO:0000313" key="10">
    <source>
        <dbReference type="Proteomes" id="UP000430564"/>
    </source>
</evidence>
<dbReference type="CDD" id="cd00165">
    <property type="entry name" value="S4"/>
    <property type="match status" value="1"/>
</dbReference>
<dbReference type="InterPro" id="IPR018496">
    <property type="entry name" value="PsdUridine_synth_RsuA/RluB_CS"/>
</dbReference>
<dbReference type="AlphaFoldDB" id="A0A6I1F5N9"/>
<evidence type="ECO:0000256" key="7">
    <source>
        <dbReference type="RuleBase" id="RU003887"/>
    </source>
</evidence>
<dbReference type="SMART" id="SM00363">
    <property type="entry name" value="S4"/>
    <property type="match status" value="1"/>
</dbReference>
<evidence type="ECO:0000256" key="5">
    <source>
        <dbReference type="ARBA" id="ARBA00037590"/>
    </source>
</evidence>
<dbReference type="SUPFAM" id="SSF55174">
    <property type="entry name" value="Alpha-L RNA-binding motif"/>
    <property type="match status" value="1"/>
</dbReference>
<reference evidence="9 10" key="1">
    <citation type="submission" date="2019-10" db="EMBL/GenBank/DDBJ databases">
        <title>Genome diversity of Sutterella seckii.</title>
        <authorList>
            <person name="Chaplin A.V."/>
            <person name="Sokolova S.R."/>
            <person name="Mosin K.A."/>
            <person name="Ivanova E.L."/>
            <person name="Kochetkova T.O."/>
            <person name="Goltsov A.Y."/>
            <person name="Trofimov D.Y."/>
            <person name="Efimov B.A."/>
        </authorList>
    </citation>
    <scope>NUCLEOTIDE SEQUENCE [LARGE SCALE GENOMIC DNA]</scope>
    <source>
        <strain evidence="9 10">ASD393</strain>
    </source>
</reference>
<sequence>MTLADILFTQGFGTRYDCRQIVLSGAVSVNGRVADDPDENFEPKGLVLTWRGEEWPVCEKALIAMNKPEGYECSLKPSAHPSVMGLLPGPLRKRAVQPVGRLDWDTTGLLLFTDDGKLLHRLTHPKKHVDKVYLAELCHPMKPDTCEKLLSGVVLDDDPKPVAAKAARMLAPERLELTISQGKYHQVKRMVAACGNRVAKLHRIRVGAYELPENLEPGKWVWLSGPEAVLGGDGR</sequence>
<dbReference type="InterPro" id="IPR006145">
    <property type="entry name" value="PsdUridine_synth_RsuA/RluA"/>
</dbReference>
<keyword evidence="2 6" id="KW-0694">RNA-binding</keyword>
<comment type="caution">
    <text evidence="9">The sequence shown here is derived from an EMBL/GenBank/DDBJ whole genome shotgun (WGS) entry which is preliminary data.</text>
</comment>
<dbReference type="InterPro" id="IPR002942">
    <property type="entry name" value="S4_RNA-bd"/>
</dbReference>
<evidence type="ECO:0000313" key="9">
    <source>
        <dbReference type="EMBL" id="KAB7663373.1"/>
    </source>
</evidence>
<dbReference type="InterPro" id="IPR020094">
    <property type="entry name" value="TruA/RsuA/RluB/E/F_N"/>
</dbReference>
<comment type="catalytic activity">
    <reaction evidence="4">
        <text>uridine(516) in 16S rRNA = pseudouridine(516) in 16S rRNA</text>
        <dbReference type="Rhea" id="RHEA:38867"/>
        <dbReference type="Rhea" id="RHEA-COMP:10089"/>
        <dbReference type="Rhea" id="RHEA-COMP:10090"/>
        <dbReference type="ChEBI" id="CHEBI:65314"/>
        <dbReference type="ChEBI" id="CHEBI:65315"/>
        <dbReference type="EC" id="5.4.99.19"/>
    </reaction>
</comment>
<dbReference type="EMBL" id="WEHX01000001">
    <property type="protein sequence ID" value="KAB7663373.1"/>
    <property type="molecule type" value="Genomic_DNA"/>
</dbReference>
<dbReference type="PANTHER" id="PTHR47683:SF4">
    <property type="entry name" value="PSEUDOURIDINE SYNTHASE"/>
    <property type="match status" value="1"/>
</dbReference>
<dbReference type="CDD" id="cd02553">
    <property type="entry name" value="PseudoU_synth_RsuA"/>
    <property type="match status" value="1"/>
</dbReference>
<proteinExistence type="inferred from homology"/>
<evidence type="ECO:0000256" key="4">
    <source>
        <dbReference type="ARBA" id="ARBA00036749"/>
    </source>
</evidence>
<accession>A0A6I1F5N9</accession>
<dbReference type="PROSITE" id="PS01149">
    <property type="entry name" value="PSI_RSU"/>
    <property type="match status" value="1"/>
</dbReference>
<evidence type="ECO:0000256" key="2">
    <source>
        <dbReference type="ARBA" id="ARBA00022884"/>
    </source>
</evidence>
<dbReference type="Proteomes" id="UP000430564">
    <property type="component" value="Unassembled WGS sequence"/>
</dbReference>
<feature type="domain" description="RNA-binding S4" evidence="8">
    <location>
        <begin position="1"/>
        <end position="63"/>
    </location>
</feature>
<keyword evidence="3 7" id="KW-0413">Isomerase</keyword>
<gene>
    <name evidence="9" type="ORF">GBM95_00190</name>
</gene>
<dbReference type="Pfam" id="PF00849">
    <property type="entry name" value="PseudoU_synth_2"/>
    <property type="match status" value="1"/>
</dbReference>
<dbReference type="InterPro" id="IPR000748">
    <property type="entry name" value="PsdUridine_synth_RsuA/RluB/E/F"/>
</dbReference>
<dbReference type="GO" id="GO:0000455">
    <property type="term" value="P:enzyme-directed rRNA pseudouridine synthesis"/>
    <property type="evidence" value="ECO:0007669"/>
    <property type="project" value="UniProtKB-ARBA"/>
</dbReference>
<dbReference type="GO" id="GO:0160136">
    <property type="term" value="F:16S rRNA pseudouridine(516) synthase activity"/>
    <property type="evidence" value="ECO:0007669"/>
    <property type="project" value="UniProtKB-EC"/>
</dbReference>
<dbReference type="Pfam" id="PF01479">
    <property type="entry name" value="S4"/>
    <property type="match status" value="1"/>
</dbReference>
<dbReference type="GO" id="GO:0003723">
    <property type="term" value="F:RNA binding"/>
    <property type="evidence" value="ECO:0007669"/>
    <property type="project" value="UniProtKB-KW"/>
</dbReference>
<protein>
    <recommendedName>
        <fullName evidence="7">Pseudouridine synthase</fullName>
        <ecNumber evidence="7">5.4.99.-</ecNumber>
    </recommendedName>
</protein>
<dbReference type="SUPFAM" id="SSF55120">
    <property type="entry name" value="Pseudouridine synthase"/>
    <property type="match status" value="1"/>
</dbReference>
<evidence type="ECO:0000259" key="8">
    <source>
        <dbReference type="SMART" id="SM00363"/>
    </source>
</evidence>
<dbReference type="RefSeq" id="WP_152157300.1">
    <property type="nucleotide sequence ID" value="NZ_WEHX01000001.1"/>
</dbReference>
<dbReference type="NCBIfam" id="TIGR00093">
    <property type="entry name" value="pseudouridine synthase"/>
    <property type="match status" value="1"/>
</dbReference>
<dbReference type="Gene3D" id="3.30.70.1560">
    <property type="entry name" value="Alpha-L RNA-binding motif"/>
    <property type="match status" value="1"/>
</dbReference>
<name>A0A6I1F5N9_9BURK</name>
<dbReference type="PANTHER" id="PTHR47683">
    <property type="entry name" value="PSEUDOURIDINE SYNTHASE FAMILY PROTEIN-RELATED"/>
    <property type="match status" value="1"/>
</dbReference>
<comment type="similarity">
    <text evidence="1 7">Belongs to the pseudouridine synthase RsuA family.</text>
</comment>
<comment type="function">
    <text evidence="5">Responsible for synthesis of pseudouridine from uracil-516 in 16S ribosomal RNA.</text>
</comment>
<dbReference type="PROSITE" id="PS50889">
    <property type="entry name" value="S4"/>
    <property type="match status" value="1"/>
</dbReference>
<dbReference type="Gene3D" id="3.30.70.580">
    <property type="entry name" value="Pseudouridine synthase I, catalytic domain, N-terminal subdomain"/>
    <property type="match status" value="1"/>
</dbReference>
<dbReference type="InterPro" id="IPR042092">
    <property type="entry name" value="PsdUridine_s_RsuA/RluB/E/F_cat"/>
</dbReference>